<organism evidence="1 2">
    <name type="scientific">Massilia aquatica</name>
    <dbReference type="NCBI Taxonomy" id="2609000"/>
    <lineage>
        <taxon>Bacteria</taxon>
        <taxon>Pseudomonadati</taxon>
        <taxon>Pseudomonadota</taxon>
        <taxon>Betaproteobacteria</taxon>
        <taxon>Burkholderiales</taxon>
        <taxon>Oxalobacteraceae</taxon>
        <taxon>Telluria group</taxon>
        <taxon>Massilia</taxon>
    </lineage>
</organism>
<evidence type="ECO:0000313" key="2">
    <source>
        <dbReference type="Proteomes" id="UP000819052"/>
    </source>
</evidence>
<name>A0ABX0M7K8_9BURK</name>
<gene>
    <name evidence="1" type="ORF">F1609_08200</name>
</gene>
<comment type="caution">
    <text evidence="1">The sequence shown here is derived from an EMBL/GenBank/DDBJ whole genome shotgun (WGS) entry which is preliminary data.</text>
</comment>
<evidence type="ECO:0000313" key="1">
    <source>
        <dbReference type="EMBL" id="NHZ40141.1"/>
    </source>
</evidence>
<keyword evidence="2" id="KW-1185">Reference proteome</keyword>
<dbReference type="EMBL" id="VVIW01000003">
    <property type="protein sequence ID" value="NHZ40141.1"/>
    <property type="molecule type" value="Genomic_DNA"/>
</dbReference>
<proteinExistence type="predicted"/>
<reference evidence="1 2" key="1">
    <citation type="submission" date="2019-09" db="EMBL/GenBank/DDBJ databases">
        <title>Taxonomy of Antarctic Massilia spp.: description of Massilia rubra sp. nov., Massilia aquatica sp. nov., Massilia mucilaginosa sp. nov., Massilia frigida sp. nov. isolated from streams, lakes and regoliths.</title>
        <authorList>
            <person name="Holochova P."/>
            <person name="Sedlacek I."/>
            <person name="Kralova S."/>
            <person name="Maslanova I."/>
            <person name="Busse H.-J."/>
            <person name="Stankova E."/>
            <person name="Vrbovska V."/>
            <person name="Kovarovic V."/>
            <person name="Bartak M."/>
            <person name="Svec P."/>
            <person name="Pantucek R."/>
        </authorList>
    </citation>
    <scope>NUCLEOTIDE SEQUENCE [LARGE SCALE GENOMIC DNA]</scope>
    <source>
        <strain evidence="1 2">CCM 8693</strain>
    </source>
</reference>
<accession>A0ABX0M7K8</accession>
<dbReference type="Proteomes" id="UP000819052">
    <property type="component" value="Unassembled WGS sequence"/>
</dbReference>
<protein>
    <submittedName>
        <fullName evidence="1">Uncharacterized protein</fullName>
    </submittedName>
</protein>
<sequence>MQAMDRDYWRLWSLDEIVADNDLPADAGVLFSDYCMDCYGLRLKCIDDMVSEAWADGFDARPPIRVAASLAEFLNTYMENPHAVLDFPAR</sequence>
<dbReference type="RefSeq" id="WP_167075987.1">
    <property type="nucleotide sequence ID" value="NZ_VVIW01000003.1"/>
</dbReference>